<dbReference type="GeneID" id="28721729"/>
<gene>
    <name evidence="1" type="ORF">AW171_hschr21260</name>
</gene>
<accession>A0A109UXQ8</accession>
<name>A0A109UXQ8_9SACH</name>
<dbReference type="EMBL" id="CP014242">
    <property type="protein sequence ID" value="AMD19430.1"/>
    <property type="molecule type" value="Genomic_DNA"/>
</dbReference>
<sequence length="514" mass="58154">MGKLKAKNKNGPSSNVRTSITQDDLYEEAVKLEEQAERWILSDVVKTLRFYSKAYETYEQALKVDSGSISDSYNIYYNETRLLLKIFTEYTGANGYINVLKYVNLSGVPGLNEILLPLSAIIQKFEFVVSEFPDHCSWDLYFNLMTCYLTYAEYVDSPAGSELVSISTRFIELSHQVLRMHSEALADWSSPENNSPTAKEIQKQNTDVDLRTGAGIRHNTPSQSETELLVMFDGITPQTFIDTLVTTYKFIYAITEILMDFKSDPVQDINEAQVNYLEDLIAKFLNQTDDAFGSLSFTDTLDVSELQLARRAINGLQVAATGQLETIKEFLNQSTTTEMEVLLSSVDLLQAAYPFVPKMQQWELCCLLNTTLKSCQDMLSTESNSIKSGKSKQMDQLSVTVFRLCDVMVSRADNEIRRMQIEQASTTEKSMEISDKTEILHKNAKVLLEGAMEIAKQPCGLREYVIDKLKRNYIFLQAKLRACVISGDNGYDSDELHDLLSSYPQYCIFQTSSA</sequence>
<organism evidence="1 2">
    <name type="scientific">Eremothecium sinecaudum</name>
    <dbReference type="NCBI Taxonomy" id="45286"/>
    <lineage>
        <taxon>Eukaryota</taxon>
        <taxon>Fungi</taxon>
        <taxon>Dikarya</taxon>
        <taxon>Ascomycota</taxon>
        <taxon>Saccharomycotina</taxon>
        <taxon>Saccharomycetes</taxon>
        <taxon>Saccharomycetales</taxon>
        <taxon>Saccharomycetaceae</taxon>
        <taxon>Eremothecium</taxon>
    </lineage>
</organism>
<dbReference type="RefSeq" id="XP_017986426.1">
    <property type="nucleotide sequence ID" value="XM_018130937.1"/>
</dbReference>
<evidence type="ECO:0000313" key="2">
    <source>
        <dbReference type="Proteomes" id="UP000243052"/>
    </source>
</evidence>
<dbReference type="OrthoDB" id="5328412at2759"/>
<reference evidence="1 2" key="1">
    <citation type="submission" date="2016-01" db="EMBL/GenBank/DDBJ databases">
        <title>Genome sequence of the yeast Holleya sinecauda.</title>
        <authorList>
            <person name="Dietrich F.S."/>
        </authorList>
    </citation>
    <scope>NUCLEOTIDE SEQUENCE [LARGE SCALE GENOMIC DNA]</scope>
    <source>
        <strain evidence="1 2">ATCC 58844</strain>
    </source>
</reference>
<dbReference type="AlphaFoldDB" id="A0A109UXQ8"/>
<dbReference type="Proteomes" id="UP000243052">
    <property type="component" value="Chromosome ii"/>
</dbReference>
<protein>
    <submittedName>
        <fullName evidence="1">HBR529Cp</fullName>
    </submittedName>
</protein>
<proteinExistence type="predicted"/>
<keyword evidence="2" id="KW-1185">Reference proteome</keyword>
<evidence type="ECO:0000313" key="1">
    <source>
        <dbReference type="EMBL" id="AMD19430.1"/>
    </source>
</evidence>